<evidence type="ECO:0000313" key="3">
    <source>
        <dbReference type="Proteomes" id="UP001061999"/>
    </source>
</evidence>
<feature type="compositionally biased region" description="Polar residues" evidence="1">
    <location>
        <begin position="60"/>
        <end position="72"/>
    </location>
</feature>
<keyword evidence="3" id="KW-1185">Reference proteome</keyword>
<proteinExistence type="predicted"/>
<feature type="region of interest" description="Disordered" evidence="1">
    <location>
        <begin position="49"/>
        <end position="72"/>
    </location>
</feature>
<organism evidence="2 3">
    <name type="scientific">Pseudomonas agronomica</name>
    <dbReference type="NCBI Taxonomy" id="2979328"/>
    <lineage>
        <taxon>Bacteria</taxon>
        <taxon>Pseudomonadati</taxon>
        <taxon>Pseudomonadota</taxon>
        <taxon>Gammaproteobacteria</taxon>
        <taxon>Pseudomonadales</taxon>
        <taxon>Pseudomonadaceae</taxon>
        <taxon>Pseudomonas</taxon>
    </lineage>
</organism>
<sequence length="72" mass="8089">ASKLAPTRIIGWHYDEAKRPLRDCPLRTDSISPLSRLLNRPITINLLLNPANGHGHRPLNQENSHADPSQSF</sequence>
<gene>
    <name evidence="2" type="ORF">OC610_28145</name>
</gene>
<evidence type="ECO:0000256" key="1">
    <source>
        <dbReference type="SAM" id="MobiDB-lite"/>
    </source>
</evidence>
<feature type="non-terminal residue" evidence="2">
    <location>
        <position position="1"/>
    </location>
</feature>
<protein>
    <submittedName>
        <fullName evidence="2">Uncharacterized protein</fullName>
    </submittedName>
</protein>
<evidence type="ECO:0000313" key="2">
    <source>
        <dbReference type="EMBL" id="MCW1248322.1"/>
    </source>
</evidence>
<dbReference type="RefSeq" id="WP_264432917.1">
    <property type="nucleotide sequence ID" value="NZ_JAOSHO010000924.1"/>
</dbReference>
<reference evidence="2" key="1">
    <citation type="submission" date="2022-07" db="EMBL/GenBank/DDBJ databases">
        <title>Pseudomonas agronomica sp. nov.: a novel bacterium with biotechnological application in the synthesis of biofertilizers from valorized agricultural residues.</title>
        <authorList>
            <person name="Robas M."/>
            <person name="Fernandez V.M."/>
            <person name="Luna L."/>
            <person name="Provanza A."/>
            <person name="Jimenez P.A."/>
        </authorList>
    </citation>
    <scope>NUCLEOTIDE SEQUENCE</scope>
    <source>
        <strain evidence="2">SAICEU22T</strain>
    </source>
</reference>
<accession>A0ABT3FGV1</accession>
<name>A0ABT3FGV1_9PSED</name>
<dbReference type="Proteomes" id="UP001061999">
    <property type="component" value="Unassembled WGS sequence"/>
</dbReference>
<dbReference type="EMBL" id="JAOSHO010000924">
    <property type="protein sequence ID" value="MCW1248322.1"/>
    <property type="molecule type" value="Genomic_DNA"/>
</dbReference>
<comment type="caution">
    <text evidence="2">The sequence shown here is derived from an EMBL/GenBank/DDBJ whole genome shotgun (WGS) entry which is preliminary data.</text>
</comment>